<evidence type="ECO:0000313" key="4">
    <source>
        <dbReference type="Proteomes" id="UP000305848"/>
    </source>
</evidence>
<dbReference type="InterPro" id="IPR036249">
    <property type="entry name" value="Thioredoxin-like_sf"/>
</dbReference>
<dbReference type="PROSITE" id="PS51352">
    <property type="entry name" value="THIOREDOXIN_2"/>
    <property type="match status" value="1"/>
</dbReference>
<evidence type="ECO:0000259" key="2">
    <source>
        <dbReference type="PROSITE" id="PS51352"/>
    </source>
</evidence>
<dbReference type="EMBL" id="SZQL01000006">
    <property type="protein sequence ID" value="TKK68865.1"/>
    <property type="molecule type" value="Genomic_DNA"/>
</dbReference>
<dbReference type="Gene3D" id="3.40.30.10">
    <property type="entry name" value="Glutaredoxin"/>
    <property type="match status" value="1"/>
</dbReference>
<dbReference type="InterPro" id="IPR013766">
    <property type="entry name" value="Thioredoxin_domain"/>
</dbReference>
<dbReference type="Pfam" id="PF00578">
    <property type="entry name" value="AhpC-TSA"/>
    <property type="match status" value="1"/>
</dbReference>
<keyword evidence="1" id="KW-0732">Signal</keyword>
<gene>
    <name evidence="3" type="ORF">FC093_09210</name>
</gene>
<dbReference type="OrthoDB" id="662072at2"/>
<feature type="chain" id="PRO_5020302686" evidence="1">
    <location>
        <begin position="19"/>
        <end position="169"/>
    </location>
</feature>
<evidence type="ECO:0000313" key="3">
    <source>
        <dbReference type="EMBL" id="TKK68865.1"/>
    </source>
</evidence>
<accession>A0A4U3L1K1</accession>
<name>A0A4U3L1K1_9BACT</name>
<reference evidence="3 4" key="1">
    <citation type="submission" date="2019-05" db="EMBL/GenBank/DDBJ databases">
        <title>Panacibacter sp. strain 17mud1-8 Genome sequencing and assembly.</title>
        <authorList>
            <person name="Chhetri G."/>
        </authorList>
    </citation>
    <scope>NUCLEOTIDE SEQUENCE [LARGE SCALE GENOMIC DNA]</scope>
    <source>
        <strain evidence="3 4">17mud1-8</strain>
    </source>
</reference>
<protein>
    <submittedName>
        <fullName evidence="3">Thioredoxin family protein</fullName>
    </submittedName>
</protein>
<feature type="signal peptide" evidence="1">
    <location>
        <begin position="1"/>
        <end position="18"/>
    </location>
</feature>
<comment type="caution">
    <text evidence="3">The sequence shown here is derived from an EMBL/GenBank/DDBJ whole genome shotgun (WGS) entry which is preliminary data.</text>
</comment>
<dbReference type="Proteomes" id="UP000305848">
    <property type="component" value="Unassembled WGS sequence"/>
</dbReference>
<sequence>MKTLFIILMMLFVCAVHAQSADNSDTIPPYKKTNKIPEFAILKPDSTWFTNKQLPENKPTVIIYFSPDCGHCQMTAQEFVKEMDKLKNTELVWVSYHSPIEIKNFAENYKLNRFSNVVLGRDPNYKIPVFYKIQFTPFMAVYDKKGNFLNAYPQGTSPAVIAKLIKTGK</sequence>
<dbReference type="InterPro" id="IPR000866">
    <property type="entry name" value="AhpC/TSA"/>
</dbReference>
<dbReference type="GO" id="GO:0016209">
    <property type="term" value="F:antioxidant activity"/>
    <property type="evidence" value="ECO:0007669"/>
    <property type="project" value="InterPro"/>
</dbReference>
<dbReference type="GO" id="GO:0016491">
    <property type="term" value="F:oxidoreductase activity"/>
    <property type="evidence" value="ECO:0007669"/>
    <property type="project" value="InterPro"/>
</dbReference>
<keyword evidence="4" id="KW-1185">Reference proteome</keyword>
<evidence type="ECO:0000256" key="1">
    <source>
        <dbReference type="SAM" id="SignalP"/>
    </source>
</evidence>
<organism evidence="3 4">
    <name type="scientific">Ilyomonas limi</name>
    <dbReference type="NCBI Taxonomy" id="2575867"/>
    <lineage>
        <taxon>Bacteria</taxon>
        <taxon>Pseudomonadati</taxon>
        <taxon>Bacteroidota</taxon>
        <taxon>Chitinophagia</taxon>
        <taxon>Chitinophagales</taxon>
        <taxon>Chitinophagaceae</taxon>
        <taxon>Ilyomonas</taxon>
    </lineage>
</organism>
<dbReference type="SUPFAM" id="SSF52833">
    <property type="entry name" value="Thioredoxin-like"/>
    <property type="match status" value="1"/>
</dbReference>
<feature type="domain" description="Thioredoxin" evidence="2">
    <location>
        <begin position="30"/>
        <end position="169"/>
    </location>
</feature>
<proteinExistence type="predicted"/>
<dbReference type="AlphaFoldDB" id="A0A4U3L1K1"/>
<dbReference type="RefSeq" id="WP_137261486.1">
    <property type="nucleotide sequence ID" value="NZ_SZQL01000006.1"/>
</dbReference>